<proteinExistence type="predicted"/>
<reference evidence="1 2" key="1">
    <citation type="submission" date="2024-01" db="EMBL/GenBank/DDBJ databases">
        <title>Complete Genome Sequence of Alkalicoccus halolimnae BZ-SZ-XJ29T, a Moderately Halophilic Bacterium Isolated from a Salt Lake.</title>
        <authorList>
            <person name="Zhao B."/>
        </authorList>
    </citation>
    <scope>NUCLEOTIDE SEQUENCE [LARGE SCALE GENOMIC DNA]</scope>
    <source>
        <strain evidence="1 2">BZ-SZ-XJ29</strain>
    </source>
</reference>
<dbReference type="Gene3D" id="3.30.1380.20">
    <property type="entry name" value="Trafficking protein particle complex subunit 3"/>
    <property type="match status" value="1"/>
</dbReference>
<dbReference type="RefSeq" id="WP_147803457.1">
    <property type="nucleotide sequence ID" value="NZ_CP144914.1"/>
</dbReference>
<dbReference type="InterPro" id="IPR024096">
    <property type="entry name" value="NO_sig/Golgi_transp_ligand-bd"/>
</dbReference>
<organism evidence="1 2">
    <name type="scientific">Alkalicoccus halolimnae</name>
    <dbReference type="NCBI Taxonomy" id="1667239"/>
    <lineage>
        <taxon>Bacteria</taxon>
        <taxon>Bacillati</taxon>
        <taxon>Bacillota</taxon>
        <taxon>Bacilli</taxon>
        <taxon>Bacillales</taxon>
        <taxon>Bacillaceae</taxon>
        <taxon>Alkalicoccus</taxon>
    </lineage>
</organism>
<dbReference type="AlphaFoldDB" id="A0A5C7FER3"/>
<dbReference type="Pfam" id="PF10702">
    <property type="entry name" value="DUF2507"/>
    <property type="match status" value="1"/>
</dbReference>
<gene>
    <name evidence="1" type="ORF">FTX54_012510</name>
</gene>
<sequence>MQNEPVNQKVRSGYDLMRHELLPLLLGEEEPAILYWAGKALVRHRCHMAASDLTDFFAQAQWGTLHLVKEKKYERIYEVETTAKDSSRPFTLETGVIAQTAEMEKGLLAEATYEIKNKEPLTVRITVRWDKKDSVTEE</sequence>
<dbReference type="Proteomes" id="UP000321816">
    <property type="component" value="Chromosome"/>
</dbReference>
<dbReference type="KEGG" id="ahal:FTX54_012510"/>
<dbReference type="InterPro" id="IPR019642">
    <property type="entry name" value="DUF2507"/>
</dbReference>
<dbReference type="EMBL" id="CP144914">
    <property type="protein sequence ID" value="WWD79234.1"/>
    <property type="molecule type" value="Genomic_DNA"/>
</dbReference>
<keyword evidence="2" id="KW-1185">Reference proteome</keyword>
<evidence type="ECO:0000313" key="1">
    <source>
        <dbReference type="EMBL" id="WWD79234.1"/>
    </source>
</evidence>
<evidence type="ECO:0000313" key="2">
    <source>
        <dbReference type="Proteomes" id="UP000321816"/>
    </source>
</evidence>
<dbReference type="SUPFAM" id="SSF111126">
    <property type="entry name" value="Ligand-binding domain in the NO signalling and Golgi transport"/>
    <property type="match status" value="1"/>
</dbReference>
<dbReference type="OrthoDB" id="2965348at2"/>
<accession>A0A5C7FER3</accession>
<name>A0A5C7FER3_9BACI</name>
<protein>
    <submittedName>
        <fullName evidence="1">DUF2507 domain-containing protein</fullName>
    </submittedName>
</protein>